<proteinExistence type="predicted"/>
<evidence type="ECO:0000313" key="3">
    <source>
        <dbReference type="Proteomes" id="UP000275925"/>
    </source>
</evidence>
<dbReference type="AlphaFoldDB" id="A0A388TEC7"/>
<sequence length="315" mass="34813">MEVIAIANHKGGCGKTTTAINLAYQLTKLRQKVLLIDLDPQGHSSLGLNINPDGVKLSCFDFLQKKPLADVALKILPRLDLIPGATKTAFIEQLLAGKNRREYRLQDVLQKARGYDYVLIDTPPSLGLLTINSLLAANKVLTPLEPSNYALHGLQKLDETLALLKTKAGHAVEIRYVLTMYRPTKFCGNFVNSLRPFFKDNLLRTKIPFTELYKDAALSGMPAAIYDSTPDAYANLAREVLAWVRKEAPVFIASLPSPIKFELNQSAGLPQLQMLRGASGSHDYHYVFTQDGKVLPIKSRPLEGQALLTDSPRGF</sequence>
<evidence type="ECO:0000313" key="2">
    <source>
        <dbReference type="EMBL" id="GBR75389.1"/>
    </source>
</evidence>
<feature type="domain" description="AAA" evidence="1">
    <location>
        <begin position="1"/>
        <end position="171"/>
    </location>
</feature>
<dbReference type="EMBL" id="BGZO01000001">
    <property type="protein sequence ID" value="GBR75389.1"/>
    <property type="molecule type" value="Genomic_DNA"/>
</dbReference>
<comment type="caution">
    <text evidence="2">The sequence shown here is derived from an EMBL/GenBank/DDBJ whole genome shotgun (WGS) entry which is preliminary data.</text>
</comment>
<evidence type="ECO:0000259" key="1">
    <source>
        <dbReference type="Pfam" id="PF13614"/>
    </source>
</evidence>
<keyword evidence="3" id="KW-1185">Reference proteome</keyword>
<protein>
    <submittedName>
        <fullName evidence="2">Chromosome partitioning ATPase</fullName>
    </submittedName>
</protein>
<dbReference type="CDD" id="cd02042">
    <property type="entry name" value="ParAB_family"/>
    <property type="match status" value="1"/>
</dbReference>
<name>A0A388TEC7_9BACT</name>
<dbReference type="PANTHER" id="PTHR13696:SF52">
    <property type="entry name" value="PARA FAMILY PROTEIN CT_582"/>
    <property type="match status" value="1"/>
</dbReference>
<dbReference type="InterPro" id="IPR025669">
    <property type="entry name" value="AAA_dom"/>
</dbReference>
<organism evidence="2 3">
    <name type="scientific">Candidatus Termititenax persephonae</name>
    <dbReference type="NCBI Taxonomy" id="2218525"/>
    <lineage>
        <taxon>Bacteria</taxon>
        <taxon>Bacillati</taxon>
        <taxon>Candidatus Margulisiibacteriota</taxon>
        <taxon>Candidatus Termititenacia</taxon>
        <taxon>Candidatus Termititenacales</taxon>
        <taxon>Candidatus Termititenacaceae</taxon>
        <taxon>Candidatus Termititenax</taxon>
    </lineage>
</organism>
<dbReference type="SUPFAM" id="SSF52540">
    <property type="entry name" value="P-loop containing nucleoside triphosphate hydrolases"/>
    <property type="match status" value="1"/>
</dbReference>
<dbReference type="Gene3D" id="3.40.50.300">
    <property type="entry name" value="P-loop containing nucleotide triphosphate hydrolases"/>
    <property type="match status" value="1"/>
</dbReference>
<dbReference type="InterPro" id="IPR027417">
    <property type="entry name" value="P-loop_NTPase"/>
</dbReference>
<gene>
    <name evidence="2" type="primary">parA</name>
    <name evidence="2" type="ORF">NO2_0069</name>
</gene>
<accession>A0A388TEC7</accession>
<dbReference type="PANTHER" id="PTHR13696">
    <property type="entry name" value="P-LOOP CONTAINING NUCLEOSIDE TRIPHOSPHATE HYDROLASE"/>
    <property type="match status" value="1"/>
</dbReference>
<reference evidence="2 3" key="1">
    <citation type="journal article" date="2019" name="ISME J.">
        <title>Genome analyses of uncultured TG2/ZB3 bacteria in 'Margulisbacteria' specifically attached to ectosymbiotic spirochetes of protists in the termite gut.</title>
        <authorList>
            <person name="Utami Y.D."/>
            <person name="Kuwahara H."/>
            <person name="Igai K."/>
            <person name="Murakami T."/>
            <person name="Sugaya K."/>
            <person name="Morikawa T."/>
            <person name="Nagura Y."/>
            <person name="Yuki M."/>
            <person name="Deevong P."/>
            <person name="Inoue T."/>
            <person name="Kihara K."/>
            <person name="Lo N."/>
            <person name="Yamada A."/>
            <person name="Ohkuma M."/>
            <person name="Hongoh Y."/>
        </authorList>
    </citation>
    <scope>NUCLEOTIDE SEQUENCE [LARGE SCALE GENOMIC DNA]</scope>
    <source>
        <strain evidence="2">NkOx7-02</strain>
    </source>
</reference>
<dbReference type="Pfam" id="PF13614">
    <property type="entry name" value="AAA_31"/>
    <property type="match status" value="1"/>
</dbReference>
<dbReference type="InterPro" id="IPR050678">
    <property type="entry name" value="DNA_Partitioning_ATPase"/>
</dbReference>
<dbReference type="Proteomes" id="UP000275925">
    <property type="component" value="Unassembled WGS sequence"/>
</dbReference>